<protein>
    <submittedName>
        <fullName evidence="1">HAD superfamily hydrolase (TIGR01509 family)</fullName>
    </submittedName>
</protein>
<dbReference type="GO" id="GO:0006281">
    <property type="term" value="P:DNA repair"/>
    <property type="evidence" value="ECO:0007669"/>
    <property type="project" value="TreeGrafter"/>
</dbReference>
<dbReference type="InterPro" id="IPR023214">
    <property type="entry name" value="HAD_sf"/>
</dbReference>
<evidence type="ECO:0000313" key="1">
    <source>
        <dbReference type="EMBL" id="RIA78583.1"/>
    </source>
</evidence>
<dbReference type="GO" id="GO:0008967">
    <property type="term" value="F:phosphoglycolate phosphatase activity"/>
    <property type="evidence" value="ECO:0007669"/>
    <property type="project" value="TreeGrafter"/>
</dbReference>
<sequence>MKIRKGDIKYISDYLDIYDSAMKFMAESGNKNQWTIDHHPTKEMILNHISNGNFYDIWDNDLNSVVACFALIFGIDDTYNEIEGAWLNDEDYVTIHMVAKKKSAKGIFHAISNFAKARCKNVRIDTHKDNIIMQNAILNRGFKYCGIIHLNDKNHSERLAYQYVEKDIPFQDYKLFIVDYDGTIISSMEMWAHTCSSFLKEKGCKVCEDIDSKVITMTNRDAASYIQANYLPNLTLFQVIGEMNTYVKKSYVNQRLKPNALSLLEKLKSIGKVILYSATSMALLEASLDALGIKDYFDNIYSGSELCLSKQDGTGFISLISKEGFKVEDVLVIEDSTHAILGAKGQGIKVLGVEDTSNLRHLFLDYELCDYFLPLNYALK</sequence>
<dbReference type="InterPro" id="IPR036412">
    <property type="entry name" value="HAD-like_sf"/>
</dbReference>
<dbReference type="PANTHER" id="PTHR43434:SF1">
    <property type="entry name" value="PHOSPHOGLYCOLATE PHOSPHATASE"/>
    <property type="match status" value="1"/>
</dbReference>
<dbReference type="PANTHER" id="PTHR43434">
    <property type="entry name" value="PHOSPHOGLYCOLATE PHOSPHATASE"/>
    <property type="match status" value="1"/>
</dbReference>
<keyword evidence="2" id="KW-1185">Reference proteome</keyword>
<dbReference type="Gene3D" id="3.40.630.30">
    <property type="match status" value="1"/>
</dbReference>
<dbReference type="AlphaFoldDB" id="A0A397RWP3"/>
<comment type="caution">
    <text evidence="1">The sequence shown here is derived from an EMBL/GenBank/DDBJ whole genome shotgun (WGS) entry which is preliminary data.</text>
</comment>
<evidence type="ECO:0000313" key="2">
    <source>
        <dbReference type="Proteomes" id="UP000266506"/>
    </source>
</evidence>
<dbReference type="InParanoid" id="A0A397RWP3"/>
<name>A0A397RWP3_9MOLU</name>
<dbReference type="InterPro" id="IPR041492">
    <property type="entry name" value="HAD_2"/>
</dbReference>
<dbReference type="Pfam" id="PF13419">
    <property type="entry name" value="HAD_2"/>
    <property type="match status" value="1"/>
</dbReference>
<dbReference type="RefSeq" id="WP_119015325.1">
    <property type="nucleotide sequence ID" value="NZ_QXEV01000001.1"/>
</dbReference>
<accession>A0A397RWP3</accession>
<keyword evidence="1" id="KW-0378">Hydrolase</keyword>
<dbReference type="SFLD" id="SFLDS00003">
    <property type="entry name" value="Haloacid_Dehalogenase"/>
    <property type="match status" value="1"/>
</dbReference>
<dbReference type="InterPro" id="IPR023198">
    <property type="entry name" value="PGP-like_dom2"/>
</dbReference>
<dbReference type="Gene3D" id="1.10.150.240">
    <property type="entry name" value="Putative phosphatase, domain 2"/>
    <property type="match status" value="1"/>
</dbReference>
<dbReference type="InterPro" id="IPR050155">
    <property type="entry name" value="HAD-like_hydrolase_sf"/>
</dbReference>
<proteinExistence type="predicted"/>
<gene>
    <name evidence="1" type="ORF">EI71_00144</name>
</gene>
<organism evidence="1 2">
    <name type="scientific">Anaeroplasma bactoclasticum</name>
    <dbReference type="NCBI Taxonomy" id="2088"/>
    <lineage>
        <taxon>Bacteria</taxon>
        <taxon>Bacillati</taxon>
        <taxon>Mycoplasmatota</taxon>
        <taxon>Mollicutes</taxon>
        <taxon>Anaeroplasmatales</taxon>
        <taxon>Anaeroplasmataceae</taxon>
        <taxon>Anaeroplasma</taxon>
    </lineage>
</organism>
<dbReference type="SUPFAM" id="SSF56784">
    <property type="entry name" value="HAD-like"/>
    <property type="match status" value="1"/>
</dbReference>
<dbReference type="Gene3D" id="3.40.50.1000">
    <property type="entry name" value="HAD superfamily/HAD-like"/>
    <property type="match status" value="1"/>
</dbReference>
<dbReference type="SUPFAM" id="SSF55729">
    <property type="entry name" value="Acyl-CoA N-acyltransferases (Nat)"/>
    <property type="match status" value="1"/>
</dbReference>
<dbReference type="SFLD" id="SFLDG01129">
    <property type="entry name" value="C1.5:_HAD__Beta-PGM__Phosphata"/>
    <property type="match status" value="1"/>
</dbReference>
<dbReference type="Proteomes" id="UP000266506">
    <property type="component" value="Unassembled WGS sequence"/>
</dbReference>
<dbReference type="InterPro" id="IPR016181">
    <property type="entry name" value="Acyl_CoA_acyltransferase"/>
</dbReference>
<dbReference type="EMBL" id="QXEV01000001">
    <property type="protein sequence ID" value="RIA78583.1"/>
    <property type="molecule type" value="Genomic_DNA"/>
</dbReference>
<dbReference type="OrthoDB" id="9796381at2"/>
<reference evidence="1 2" key="1">
    <citation type="submission" date="2018-08" db="EMBL/GenBank/DDBJ databases">
        <title>Genomic Encyclopedia of Archaeal and Bacterial Type Strains, Phase II (KMG-II): from individual species to whole genera.</title>
        <authorList>
            <person name="Goeker M."/>
        </authorList>
    </citation>
    <scope>NUCLEOTIDE SEQUENCE [LARGE SCALE GENOMIC DNA]</scope>
    <source>
        <strain evidence="1 2">ATCC 27112</strain>
    </source>
</reference>